<sequence>MGPYLTAVKPAVPPITVFAYRANRSTEDAISLALHLTLAHLEEKNTYARLLFIDFSSAFNTIIPHQLVEKLRSLGLDHGMCNWALNFLSQRQQRVRVGNNISKTIEVSTGSPQGCVLSPLLFRLLIHDCAAHSSTNHIIKFADDMTVLGLIRGNDESAYRKEVKELTSWCSSHNLHLNVSKTREMVIDFRRTSHHLMPLTIEGAVVERVESIKFLGVHLADDLSFSANTTNTVKKAHQRLHSLRCLKRAGLSTAHLTTFYRGTVESVLSYGLTSWFGSCRAQERKKLSRIVKTASKIISAPLPSLGEIYKQRCAQDIKRRSRPAWSVKDTRDTRPSTVEKELLLSSAESRLRTREKLAFKSPFYQKALKANFSLVCCRDSAELSSSSFSTVEGIGCGQVRGVAFGPRNQEAHLFPIGSPL</sequence>
<dbReference type="GO" id="GO:0016706">
    <property type="term" value="F:2-oxoglutarate-dependent dioxygenase activity"/>
    <property type="evidence" value="ECO:0007669"/>
    <property type="project" value="InterPro"/>
</dbReference>
<organism evidence="2 3">
    <name type="scientific">Merluccius polli</name>
    <name type="common">Benguela hake</name>
    <name type="synonym">Merluccius cadenati</name>
    <dbReference type="NCBI Taxonomy" id="89951"/>
    <lineage>
        <taxon>Eukaryota</taxon>
        <taxon>Metazoa</taxon>
        <taxon>Chordata</taxon>
        <taxon>Craniata</taxon>
        <taxon>Vertebrata</taxon>
        <taxon>Euteleostomi</taxon>
        <taxon>Actinopterygii</taxon>
        <taxon>Neopterygii</taxon>
        <taxon>Teleostei</taxon>
        <taxon>Neoteleostei</taxon>
        <taxon>Acanthomorphata</taxon>
        <taxon>Zeiogadaria</taxon>
        <taxon>Gadariae</taxon>
        <taxon>Gadiformes</taxon>
        <taxon>Gadoidei</taxon>
        <taxon>Merlucciidae</taxon>
        <taxon>Merluccius</taxon>
    </lineage>
</organism>
<dbReference type="Pfam" id="PF09004">
    <property type="entry name" value="ALKBH8_N"/>
    <property type="match status" value="1"/>
</dbReference>
<dbReference type="InterPro" id="IPR000477">
    <property type="entry name" value="RT_dom"/>
</dbReference>
<dbReference type="GO" id="GO:0003964">
    <property type="term" value="F:RNA-directed DNA polymerase activity"/>
    <property type="evidence" value="ECO:0007669"/>
    <property type="project" value="UniProtKB-KW"/>
</dbReference>
<keyword evidence="2" id="KW-0548">Nucleotidyltransferase</keyword>
<evidence type="ECO:0000259" key="1">
    <source>
        <dbReference type="PROSITE" id="PS50878"/>
    </source>
</evidence>
<accession>A0AA47LZL0</accession>
<dbReference type="InterPro" id="IPR043502">
    <property type="entry name" value="DNA/RNA_pol_sf"/>
</dbReference>
<reference evidence="2" key="1">
    <citation type="journal article" date="2023" name="Front. Mar. Sci.">
        <title>A new Merluccius polli reference genome to investigate the effects of global change in West African waters.</title>
        <authorList>
            <person name="Mateo J.L."/>
            <person name="Blanco-Fernandez C."/>
            <person name="Garcia-Vazquez E."/>
            <person name="Machado-Schiaffino G."/>
        </authorList>
    </citation>
    <scope>NUCLEOTIDE SEQUENCE</scope>
    <source>
        <strain evidence="2">C29</strain>
        <tissue evidence="2">Fin</tissue>
    </source>
</reference>
<dbReference type="GO" id="GO:0008168">
    <property type="term" value="F:methyltransferase activity"/>
    <property type="evidence" value="ECO:0007669"/>
    <property type="project" value="InterPro"/>
</dbReference>
<gene>
    <name evidence="2" type="primary">RTase_42</name>
    <name evidence="2" type="ORF">N1851_034404</name>
</gene>
<keyword evidence="2" id="KW-0808">Transferase</keyword>
<dbReference type="EMBL" id="JAOPHQ010006594">
    <property type="protein sequence ID" value="KAK0130917.1"/>
    <property type="molecule type" value="Genomic_DNA"/>
</dbReference>
<dbReference type="AlphaFoldDB" id="A0AA47LZL0"/>
<proteinExistence type="predicted"/>
<name>A0AA47LZL0_MERPO</name>
<dbReference type="PROSITE" id="PS50878">
    <property type="entry name" value="RT_POL"/>
    <property type="match status" value="1"/>
</dbReference>
<protein>
    <submittedName>
        <fullName evidence="2">RNA-directed DNA polymerase from transposon BS</fullName>
    </submittedName>
</protein>
<keyword evidence="2" id="KW-0695">RNA-directed DNA polymerase</keyword>
<dbReference type="Proteomes" id="UP001174136">
    <property type="component" value="Unassembled WGS sequence"/>
</dbReference>
<feature type="domain" description="Reverse transcriptase" evidence="1">
    <location>
        <begin position="1"/>
        <end position="219"/>
    </location>
</feature>
<evidence type="ECO:0000313" key="3">
    <source>
        <dbReference type="Proteomes" id="UP001174136"/>
    </source>
</evidence>
<dbReference type="SUPFAM" id="SSF56672">
    <property type="entry name" value="DNA/RNA polymerases"/>
    <property type="match status" value="1"/>
</dbReference>
<dbReference type="PANTHER" id="PTHR33332">
    <property type="entry name" value="REVERSE TRANSCRIPTASE DOMAIN-CONTAINING PROTEIN"/>
    <property type="match status" value="1"/>
</dbReference>
<keyword evidence="3" id="KW-1185">Reference proteome</keyword>
<evidence type="ECO:0000313" key="2">
    <source>
        <dbReference type="EMBL" id="KAK0130917.1"/>
    </source>
</evidence>
<comment type="caution">
    <text evidence="2">The sequence shown here is derived from an EMBL/GenBank/DDBJ whole genome shotgun (WGS) entry which is preliminary data.</text>
</comment>
<dbReference type="InterPro" id="IPR015095">
    <property type="entry name" value="AlkB_hom8_N"/>
</dbReference>
<dbReference type="Pfam" id="PF00078">
    <property type="entry name" value="RVT_1"/>
    <property type="match status" value="1"/>
</dbReference>